<dbReference type="InterPro" id="IPR036401">
    <property type="entry name" value="Ribosomal_eS17_sf"/>
</dbReference>
<gene>
    <name evidence="4" type="primary">rps17e</name>
    <name evidence="5" type="ORF">EAF64_15085</name>
</gene>
<comment type="similarity">
    <text evidence="1 4">Belongs to the eukaryotic ribosomal protein eS17 family.</text>
</comment>
<reference evidence="5 6" key="1">
    <citation type="submission" date="2019-01" db="EMBL/GenBank/DDBJ databases">
        <title>Halorientalis sp. F13-25 a new haloarchaeum isolated from hypersaline water.</title>
        <authorList>
            <person name="Ana D.-V."/>
            <person name="Cristina S.-P."/>
            <person name="Antonio V."/>
        </authorList>
    </citation>
    <scope>NUCLEOTIDE SEQUENCE [LARGE SCALE GENOMIC DNA]</scope>
    <source>
        <strain evidence="5 6">F13-25</strain>
    </source>
</reference>
<comment type="caution">
    <text evidence="5">The sequence shown here is derived from an EMBL/GenBank/DDBJ whole genome shotgun (WGS) entry which is preliminary data.</text>
</comment>
<dbReference type="GO" id="GO:0003735">
    <property type="term" value="F:structural constituent of ribosome"/>
    <property type="evidence" value="ECO:0007669"/>
    <property type="project" value="InterPro"/>
</dbReference>
<dbReference type="GO" id="GO:0006412">
    <property type="term" value="P:translation"/>
    <property type="evidence" value="ECO:0007669"/>
    <property type="project" value="UniProtKB-UniRule"/>
</dbReference>
<dbReference type="Gene3D" id="1.10.60.20">
    <property type="entry name" value="Ribosomal protein S17e-like"/>
    <property type="match status" value="1"/>
</dbReference>
<sequence>MRDAEQPSDVTLDSEEIIDIGETLVQRHPDRFTDDFEENKHRVANLTEVESRRVRNRISGYITRQMREQSN</sequence>
<organism evidence="5 6">
    <name type="scientific">Halorientalis pallida</name>
    <dbReference type="NCBI Taxonomy" id="2479928"/>
    <lineage>
        <taxon>Archaea</taxon>
        <taxon>Methanobacteriati</taxon>
        <taxon>Methanobacteriota</taxon>
        <taxon>Stenosarchaea group</taxon>
        <taxon>Halobacteria</taxon>
        <taxon>Halobacteriales</taxon>
        <taxon>Haloarculaceae</taxon>
        <taxon>Halorientalis</taxon>
    </lineage>
</organism>
<keyword evidence="2 4" id="KW-0689">Ribosomal protein</keyword>
<keyword evidence="6" id="KW-1185">Reference proteome</keyword>
<proteinExistence type="inferred from homology"/>
<dbReference type="AlphaFoldDB" id="A0A498KUG0"/>
<dbReference type="InterPro" id="IPR001210">
    <property type="entry name" value="Ribosomal_eS17"/>
</dbReference>
<dbReference type="SUPFAM" id="SSF116820">
    <property type="entry name" value="Rps17e-like"/>
    <property type="match status" value="1"/>
</dbReference>
<dbReference type="Pfam" id="PF00833">
    <property type="entry name" value="Ribosomal_S17e"/>
    <property type="match status" value="1"/>
</dbReference>
<evidence type="ECO:0000256" key="4">
    <source>
        <dbReference type="HAMAP-Rule" id="MF_00511"/>
    </source>
</evidence>
<dbReference type="HAMAP" id="MF_00511">
    <property type="entry name" value="Ribosomal_eS17"/>
    <property type="match status" value="1"/>
</dbReference>
<dbReference type="GO" id="GO:0005840">
    <property type="term" value="C:ribosome"/>
    <property type="evidence" value="ECO:0007669"/>
    <property type="project" value="UniProtKB-KW"/>
</dbReference>
<evidence type="ECO:0000256" key="3">
    <source>
        <dbReference type="ARBA" id="ARBA00023274"/>
    </source>
</evidence>
<dbReference type="GO" id="GO:1990904">
    <property type="term" value="C:ribonucleoprotein complex"/>
    <property type="evidence" value="ECO:0007669"/>
    <property type="project" value="UniProtKB-KW"/>
</dbReference>
<keyword evidence="3 4" id="KW-0687">Ribonucleoprotein</keyword>
<evidence type="ECO:0000256" key="1">
    <source>
        <dbReference type="ARBA" id="ARBA00010444"/>
    </source>
</evidence>
<accession>A0A498KUG0</accession>
<evidence type="ECO:0000313" key="6">
    <source>
        <dbReference type="Proteomes" id="UP000289691"/>
    </source>
</evidence>
<name>A0A498KUG0_9EURY</name>
<dbReference type="NCBIfam" id="NF002242">
    <property type="entry name" value="PRK01151.1"/>
    <property type="match status" value="1"/>
</dbReference>
<evidence type="ECO:0000313" key="5">
    <source>
        <dbReference type="EMBL" id="RXK47955.1"/>
    </source>
</evidence>
<dbReference type="EMBL" id="RDFA01000005">
    <property type="protein sequence ID" value="RXK47955.1"/>
    <property type="molecule type" value="Genomic_DNA"/>
</dbReference>
<dbReference type="OrthoDB" id="52479at2157"/>
<protein>
    <recommendedName>
        <fullName evidence="4">Small ribosomal subunit protein eS17</fullName>
    </recommendedName>
</protein>
<dbReference type="Proteomes" id="UP000289691">
    <property type="component" value="Unassembled WGS sequence"/>
</dbReference>
<evidence type="ECO:0000256" key="2">
    <source>
        <dbReference type="ARBA" id="ARBA00022980"/>
    </source>
</evidence>